<dbReference type="InterPro" id="IPR008197">
    <property type="entry name" value="WAP_dom"/>
</dbReference>
<dbReference type="SMART" id="SM00289">
    <property type="entry name" value="WR1"/>
    <property type="match status" value="2"/>
</dbReference>
<dbReference type="SUPFAM" id="SSF57256">
    <property type="entry name" value="Elafin-like"/>
    <property type="match status" value="1"/>
</dbReference>
<accession>A0A8S3TMD0</accession>
<dbReference type="Gene3D" id="4.10.75.10">
    <property type="entry name" value="Elafin-like"/>
    <property type="match status" value="1"/>
</dbReference>
<dbReference type="GO" id="GO:0005576">
    <property type="term" value="C:extracellular region"/>
    <property type="evidence" value="ECO:0007669"/>
    <property type="project" value="InterPro"/>
</dbReference>
<evidence type="ECO:0000259" key="2">
    <source>
        <dbReference type="PROSITE" id="PS51390"/>
    </source>
</evidence>
<dbReference type="EMBL" id="CAJPWZ010002271">
    <property type="protein sequence ID" value="CAG2234852.1"/>
    <property type="molecule type" value="Genomic_DNA"/>
</dbReference>
<evidence type="ECO:0000313" key="4">
    <source>
        <dbReference type="Proteomes" id="UP000683360"/>
    </source>
</evidence>
<feature type="signal peptide" evidence="1">
    <location>
        <begin position="1"/>
        <end position="25"/>
    </location>
</feature>
<comment type="caution">
    <text evidence="3">The sequence shown here is derived from an EMBL/GenBank/DDBJ whole genome shotgun (WGS) entry which is preliminary data.</text>
</comment>
<dbReference type="GO" id="GO:0030414">
    <property type="term" value="F:peptidase inhibitor activity"/>
    <property type="evidence" value="ECO:0007669"/>
    <property type="project" value="InterPro"/>
</dbReference>
<sequence length="261" mass="28156">MMRQVIVLCLIQAVLVKEITGCTNAEKTSDGTKNKTCWTNDQCSDDHFCVTHLMLCCPILQLPKPVLAVEPSILPKTDPEPNDTCKNPEIDTNGLKKDCSKTNMTCSKNLYILPFTTSSGSYPSVENMPVGLCCCISVPFTTSSGSCPSVENMSVEPLTTSSGSCPSVDNMPVAPLTTSSGSCPSVENMPVGLCFDIEDSIRCGKDQVCQGEQLCCPSGCGYVCTNPEKPLKPCQKQLRMAALQLFAQRDNEICSAIFLPR</sequence>
<keyword evidence="1" id="KW-0732">Signal</keyword>
<protein>
    <recommendedName>
        <fullName evidence="2">WAP domain-containing protein</fullName>
    </recommendedName>
</protein>
<dbReference type="Pfam" id="PF00095">
    <property type="entry name" value="WAP"/>
    <property type="match status" value="1"/>
</dbReference>
<feature type="chain" id="PRO_5035915376" description="WAP domain-containing protein" evidence="1">
    <location>
        <begin position="26"/>
        <end position="261"/>
    </location>
</feature>
<gene>
    <name evidence="3" type="ORF">MEDL_47429</name>
</gene>
<evidence type="ECO:0000313" key="3">
    <source>
        <dbReference type="EMBL" id="CAG2234852.1"/>
    </source>
</evidence>
<dbReference type="InterPro" id="IPR006150">
    <property type="entry name" value="Cys_repeat_1"/>
</dbReference>
<reference evidence="3" key="1">
    <citation type="submission" date="2021-03" db="EMBL/GenBank/DDBJ databases">
        <authorList>
            <person name="Bekaert M."/>
        </authorList>
    </citation>
    <scope>NUCLEOTIDE SEQUENCE</scope>
</reference>
<feature type="domain" description="WAP" evidence="2">
    <location>
        <begin position="176"/>
        <end position="228"/>
    </location>
</feature>
<proteinExistence type="predicted"/>
<keyword evidence="4" id="KW-1185">Reference proteome</keyword>
<evidence type="ECO:0000256" key="1">
    <source>
        <dbReference type="SAM" id="SignalP"/>
    </source>
</evidence>
<dbReference type="OrthoDB" id="4473401at2759"/>
<dbReference type="SMART" id="SM00217">
    <property type="entry name" value="WAP"/>
    <property type="match status" value="1"/>
</dbReference>
<organism evidence="3 4">
    <name type="scientific">Mytilus edulis</name>
    <name type="common">Blue mussel</name>
    <dbReference type="NCBI Taxonomy" id="6550"/>
    <lineage>
        <taxon>Eukaryota</taxon>
        <taxon>Metazoa</taxon>
        <taxon>Spiralia</taxon>
        <taxon>Lophotrochozoa</taxon>
        <taxon>Mollusca</taxon>
        <taxon>Bivalvia</taxon>
        <taxon>Autobranchia</taxon>
        <taxon>Pteriomorphia</taxon>
        <taxon>Mytilida</taxon>
        <taxon>Mytiloidea</taxon>
        <taxon>Mytilidae</taxon>
        <taxon>Mytilinae</taxon>
        <taxon>Mytilus</taxon>
    </lineage>
</organism>
<name>A0A8S3TMD0_MYTED</name>
<dbReference type="PROSITE" id="PS51390">
    <property type="entry name" value="WAP"/>
    <property type="match status" value="1"/>
</dbReference>
<dbReference type="Proteomes" id="UP000683360">
    <property type="component" value="Unassembled WGS sequence"/>
</dbReference>
<dbReference type="InterPro" id="IPR036645">
    <property type="entry name" value="Elafin-like_sf"/>
</dbReference>
<dbReference type="AlphaFoldDB" id="A0A8S3TMD0"/>